<evidence type="ECO:0000313" key="4">
    <source>
        <dbReference type="Proteomes" id="UP000002149"/>
    </source>
</evidence>
<dbReference type="GO" id="GO:0005730">
    <property type="term" value="C:nucleolus"/>
    <property type="evidence" value="ECO:0000318"/>
    <property type="project" value="GO_Central"/>
</dbReference>
<evidence type="ECO:0000256" key="2">
    <source>
        <dbReference type="SAM" id="MobiDB-lite"/>
    </source>
</evidence>
<dbReference type="InterPro" id="IPR038608">
    <property type="entry name" value="Csm1/Pcs1_C_sf"/>
</dbReference>
<evidence type="ECO:0000313" key="3">
    <source>
        <dbReference type="EMBL" id="AAW43950.1"/>
    </source>
</evidence>
<gene>
    <name evidence="3" type="ordered locus">CNF01100</name>
</gene>
<feature type="region of interest" description="Disordered" evidence="2">
    <location>
        <begin position="1"/>
        <end position="95"/>
    </location>
</feature>
<dbReference type="EMBL" id="AE017346">
    <property type="protein sequence ID" value="AAW43950.1"/>
    <property type="molecule type" value="Genomic_DNA"/>
</dbReference>
<dbReference type="GO" id="GO:0034506">
    <property type="term" value="C:chromosome, centromeric core domain"/>
    <property type="evidence" value="ECO:0000318"/>
    <property type="project" value="GO_Central"/>
</dbReference>
<dbReference type="InParanoid" id="Q5KFP0"/>
<feature type="compositionally biased region" description="Low complexity" evidence="2">
    <location>
        <begin position="215"/>
        <end position="228"/>
    </location>
</feature>
<dbReference type="OMA" id="LTCIYTY"/>
<dbReference type="GeneID" id="3258085"/>
<dbReference type="GO" id="GO:1990644">
    <property type="term" value="F:microtubule site clamp"/>
    <property type="evidence" value="ECO:0000318"/>
    <property type="project" value="GO_Central"/>
</dbReference>
<dbReference type="CDD" id="cd23787">
    <property type="entry name" value="RWD_CSM1"/>
    <property type="match status" value="1"/>
</dbReference>
<dbReference type="KEGG" id="cne:CNF01100"/>
<dbReference type="AlphaFoldDB" id="Q5KFP0"/>
<dbReference type="Gene3D" id="3.90.1150.80">
    <property type="match status" value="1"/>
</dbReference>
<sequence>MAPSTASRTTSKKSGKENMVPSRAKGKAVAEEDVRDGSFTEMSDDEEPKKSATKSKGKRPLLQESESNEEGVKELKKRLANMTSERDRIQSQSDKFSKQFEELSKLRSTDAEALLKKYKEKTEIQAKAQNDIIASQTALTEKLQAKVQSLEKSLAAAREAAIPVESNAKPDPKEIRALKEEMAKMKSEINAKDERIVNLEREYKAEVEHSRSLQASSKNPSSAPASSSVNQTAEEAEKDHASLALYEQLSLMNIVNVKIKDSRFGKERTFNCVMCVNGKSLNFKLRCYTEVDKKQDRSNPDYPYIKVAHYTPELLQNESEEFVEKLEYFAREFTVPRRELGGFFAELRSKMADDEE</sequence>
<protein>
    <submittedName>
        <fullName evidence="3">Expressed protein</fullName>
    </submittedName>
</protein>
<dbReference type="PaxDb" id="214684-Q5KFP0"/>
<feature type="coiled-coil region" evidence="1">
    <location>
        <begin position="140"/>
        <end position="202"/>
    </location>
</feature>
<dbReference type="GO" id="GO:0045144">
    <property type="term" value="P:meiotic sister chromatid segregation"/>
    <property type="evidence" value="ECO:0000318"/>
    <property type="project" value="GO_Central"/>
</dbReference>
<proteinExistence type="predicted"/>
<dbReference type="GO" id="GO:0072686">
    <property type="term" value="C:mitotic spindle"/>
    <property type="evidence" value="ECO:0000318"/>
    <property type="project" value="GO_Central"/>
</dbReference>
<evidence type="ECO:0000256" key="1">
    <source>
        <dbReference type="SAM" id="Coils"/>
    </source>
</evidence>
<name>Q5KFP0_CRYD1</name>
<accession>Q5KFP0</accession>
<dbReference type="Proteomes" id="UP000002149">
    <property type="component" value="Chromosome 6"/>
</dbReference>
<feature type="region of interest" description="Disordered" evidence="2">
    <location>
        <begin position="208"/>
        <end position="236"/>
    </location>
</feature>
<organism evidence="3 4">
    <name type="scientific">Cryptococcus deneoformans (strain JEC21 / ATCC MYA-565)</name>
    <name type="common">Cryptococcus neoformans var. neoformans serotype D</name>
    <dbReference type="NCBI Taxonomy" id="214684"/>
    <lineage>
        <taxon>Eukaryota</taxon>
        <taxon>Fungi</taxon>
        <taxon>Dikarya</taxon>
        <taxon>Basidiomycota</taxon>
        <taxon>Agaricomycotina</taxon>
        <taxon>Tremellomycetes</taxon>
        <taxon>Tremellales</taxon>
        <taxon>Cryptococcaceae</taxon>
        <taxon>Cryptococcus</taxon>
        <taxon>Cryptococcus neoformans species complex</taxon>
    </lineage>
</organism>
<dbReference type="InterPro" id="IPR040349">
    <property type="entry name" value="Csm1/Pcs1"/>
</dbReference>
<dbReference type="PANTHER" id="PTHR28006">
    <property type="entry name" value="MONOPOLIN COMPLEX SUBUNIT CSM1"/>
    <property type="match status" value="1"/>
</dbReference>
<keyword evidence="1" id="KW-0175">Coiled coil</keyword>
<dbReference type="GO" id="GO:0051315">
    <property type="term" value="P:attachment of mitotic spindle microtubules to kinetochore"/>
    <property type="evidence" value="ECO:0000318"/>
    <property type="project" value="GO_Central"/>
</dbReference>
<dbReference type="RefSeq" id="XP_571257.1">
    <property type="nucleotide sequence ID" value="XM_571257.2"/>
</dbReference>
<dbReference type="GO" id="GO:0033551">
    <property type="term" value="C:monopolin complex"/>
    <property type="evidence" value="ECO:0000318"/>
    <property type="project" value="GO_Central"/>
</dbReference>
<dbReference type="HOGENOM" id="CLU_780779_0_0_1"/>
<feature type="compositionally biased region" description="Basic and acidic residues" evidence="2">
    <location>
        <begin position="84"/>
        <end position="95"/>
    </location>
</feature>
<keyword evidence="4" id="KW-1185">Reference proteome</keyword>
<feature type="compositionally biased region" description="Basic and acidic residues" evidence="2">
    <location>
        <begin position="28"/>
        <end position="38"/>
    </location>
</feature>
<reference evidence="3 4" key="1">
    <citation type="journal article" date="2005" name="Science">
        <title>The genome of the basidiomycetous yeast and human pathogen Cryptococcus neoformans.</title>
        <authorList>
            <person name="Loftus B.J."/>
            <person name="Fung E."/>
            <person name="Roncaglia P."/>
            <person name="Rowley D."/>
            <person name="Amedeo P."/>
            <person name="Bruno D."/>
            <person name="Vamathevan J."/>
            <person name="Miranda M."/>
            <person name="Anderson I.J."/>
            <person name="Fraser J.A."/>
            <person name="Allen J.E."/>
            <person name="Bosdet I.E."/>
            <person name="Brent M.R."/>
            <person name="Chiu R."/>
            <person name="Doering T.L."/>
            <person name="Donlin M.J."/>
            <person name="D'Souza C.A."/>
            <person name="Fox D.S."/>
            <person name="Grinberg V."/>
            <person name="Fu J."/>
            <person name="Fukushima M."/>
            <person name="Haas B.J."/>
            <person name="Huang J.C."/>
            <person name="Janbon G."/>
            <person name="Jones S.J."/>
            <person name="Koo H.L."/>
            <person name="Krzywinski M.I."/>
            <person name="Kwon-Chung J.K."/>
            <person name="Lengeler K.B."/>
            <person name="Maiti R."/>
            <person name="Marra M.A."/>
            <person name="Marra R.E."/>
            <person name="Mathewson C.A."/>
            <person name="Mitchell T.G."/>
            <person name="Pertea M."/>
            <person name="Riggs F.R."/>
            <person name="Salzberg S.L."/>
            <person name="Schein J.E."/>
            <person name="Shvartsbeyn A."/>
            <person name="Shin H."/>
            <person name="Shumway M."/>
            <person name="Specht C.A."/>
            <person name="Suh B.B."/>
            <person name="Tenney A."/>
            <person name="Utterback T.R."/>
            <person name="Wickes B.L."/>
            <person name="Wortman J.R."/>
            <person name="Wye N.H."/>
            <person name="Kronstad J.W."/>
            <person name="Lodge J.K."/>
            <person name="Heitman J."/>
            <person name="Davis R.W."/>
            <person name="Fraser C.M."/>
            <person name="Hyman R.W."/>
        </authorList>
    </citation>
    <scope>NUCLEOTIDE SEQUENCE [LARGE SCALE GENOMIC DNA]</scope>
    <source>
        <strain evidence="4">JEC21 / ATCC MYA-565</strain>
    </source>
</reference>
<dbReference type="PANTHER" id="PTHR28006:SF1">
    <property type="entry name" value="MONOPOLIN COMPLEX SUBUNIT CSM1"/>
    <property type="match status" value="1"/>
</dbReference>
<dbReference type="VEuPathDB" id="FungiDB:CNF01100"/>
<dbReference type="OrthoDB" id="3216420at2759"/>
<dbReference type="eggNOG" id="ENOG502SC4G">
    <property type="taxonomic scope" value="Eukaryota"/>
</dbReference>